<dbReference type="EMBL" id="CT868419">
    <property type="protein sequence ID" value="CAK81915.1"/>
    <property type="molecule type" value="Genomic_DNA"/>
</dbReference>
<dbReference type="GeneID" id="5035098"/>
<name>A0DFU8_PARTE</name>
<dbReference type="RefSeq" id="XP_001449312.1">
    <property type="nucleotide sequence ID" value="XM_001449275.1"/>
</dbReference>
<dbReference type="InParanoid" id="A0DFU8"/>
<dbReference type="Proteomes" id="UP000000600">
    <property type="component" value="Unassembled WGS sequence"/>
</dbReference>
<protein>
    <recommendedName>
        <fullName evidence="3">Transmembrane protein</fullName>
    </recommendedName>
</protein>
<gene>
    <name evidence="1" type="ORF">GSPATT00039477001</name>
</gene>
<dbReference type="KEGG" id="ptm:GSPATT00039477001"/>
<dbReference type="HOGENOM" id="CLU_2189070_0_0_1"/>
<proteinExistence type="predicted"/>
<dbReference type="AlphaFoldDB" id="A0DFU8"/>
<reference evidence="1 2" key="1">
    <citation type="journal article" date="2006" name="Nature">
        <title>Global trends of whole-genome duplications revealed by the ciliate Paramecium tetraurelia.</title>
        <authorList>
            <consortium name="Genoscope"/>
            <person name="Aury J.-M."/>
            <person name="Jaillon O."/>
            <person name="Duret L."/>
            <person name="Noel B."/>
            <person name="Jubin C."/>
            <person name="Porcel B.M."/>
            <person name="Segurens B."/>
            <person name="Daubin V."/>
            <person name="Anthouard V."/>
            <person name="Aiach N."/>
            <person name="Arnaiz O."/>
            <person name="Billaut A."/>
            <person name="Beisson J."/>
            <person name="Blanc I."/>
            <person name="Bouhouche K."/>
            <person name="Camara F."/>
            <person name="Duharcourt S."/>
            <person name="Guigo R."/>
            <person name="Gogendeau D."/>
            <person name="Katinka M."/>
            <person name="Keller A.-M."/>
            <person name="Kissmehl R."/>
            <person name="Klotz C."/>
            <person name="Koll F."/>
            <person name="Le Moue A."/>
            <person name="Lepere C."/>
            <person name="Malinsky S."/>
            <person name="Nowacki M."/>
            <person name="Nowak J.K."/>
            <person name="Plattner H."/>
            <person name="Poulain J."/>
            <person name="Ruiz F."/>
            <person name="Serrano V."/>
            <person name="Zagulski M."/>
            <person name="Dessen P."/>
            <person name="Betermier M."/>
            <person name="Weissenbach J."/>
            <person name="Scarpelli C."/>
            <person name="Schachter V."/>
            <person name="Sperling L."/>
            <person name="Meyer E."/>
            <person name="Cohen J."/>
            <person name="Wincker P."/>
        </authorList>
    </citation>
    <scope>NUCLEOTIDE SEQUENCE [LARGE SCALE GENOMIC DNA]</scope>
    <source>
        <strain evidence="1 2">Stock d4-2</strain>
    </source>
</reference>
<accession>A0DFU8</accession>
<evidence type="ECO:0008006" key="3">
    <source>
        <dbReference type="Google" id="ProtNLM"/>
    </source>
</evidence>
<organism evidence="1 2">
    <name type="scientific">Paramecium tetraurelia</name>
    <dbReference type="NCBI Taxonomy" id="5888"/>
    <lineage>
        <taxon>Eukaryota</taxon>
        <taxon>Sar</taxon>
        <taxon>Alveolata</taxon>
        <taxon>Ciliophora</taxon>
        <taxon>Intramacronucleata</taxon>
        <taxon>Oligohymenophorea</taxon>
        <taxon>Peniculida</taxon>
        <taxon>Parameciidae</taxon>
        <taxon>Paramecium</taxon>
    </lineage>
</organism>
<sequence length="109" mass="13119">MSSLNLILQFFMIQESQNINIADLCQYLEITLFITPQNLILQQMSKYMKLQPISNIKQIQIFFDNNQYRFYTTKQFNKCKNKLDTNIIHIIQNLESFGRFYLYFILTVS</sequence>
<keyword evidence="2" id="KW-1185">Reference proteome</keyword>
<evidence type="ECO:0000313" key="2">
    <source>
        <dbReference type="Proteomes" id="UP000000600"/>
    </source>
</evidence>
<evidence type="ECO:0000313" key="1">
    <source>
        <dbReference type="EMBL" id="CAK81915.1"/>
    </source>
</evidence>